<name>A0AB73T8C4_9FIRM</name>
<reference evidence="2 3" key="1">
    <citation type="submission" date="2018-05" db="EMBL/GenBank/DDBJ databases">
        <authorList>
            <person name="Goeker M."/>
            <person name="Huntemann M."/>
            <person name="Clum A."/>
            <person name="Pillay M."/>
            <person name="Palaniappan K."/>
            <person name="Varghese N."/>
            <person name="Mikhailova N."/>
            <person name="Stamatis D."/>
            <person name="Reddy T."/>
            <person name="Daum C."/>
            <person name="Shapiro N."/>
            <person name="Ivanova N."/>
            <person name="Kyrpides N."/>
            <person name="Woyke T."/>
        </authorList>
    </citation>
    <scope>NUCLEOTIDE SEQUENCE [LARGE SCALE GENOMIC DNA]</scope>
    <source>
        <strain evidence="2 3">DSM 26524</strain>
    </source>
</reference>
<keyword evidence="1" id="KW-0732">Signal</keyword>
<protein>
    <recommendedName>
        <fullName evidence="4">Adhesin domain-containing protein</fullName>
    </recommendedName>
</protein>
<dbReference type="RefSeq" id="WP_109625092.1">
    <property type="nucleotide sequence ID" value="NZ_JANKBI010000005.1"/>
</dbReference>
<proteinExistence type="predicted"/>
<dbReference type="Proteomes" id="UP000245412">
    <property type="component" value="Unassembled WGS sequence"/>
</dbReference>
<feature type="signal peptide" evidence="1">
    <location>
        <begin position="1"/>
        <end position="22"/>
    </location>
</feature>
<keyword evidence="3" id="KW-1185">Reference proteome</keyword>
<dbReference type="AlphaFoldDB" id="A0AB73T8C4"/>
<comment type="caution">
    <text evidence="2">The sequence shown here is derived from an EMBL/GenBank/DDBJ whole genome shotgun (WGS) entry which is preliminary data.</text>
</comment>
<dbReference type="EMBL" id="QGGY01000002">
    <property type="protein sequence ID" value="PWJ78159.1"/>
    <property type="molecule type" value="Genomic_DNA"/>
</dbReference>
<evidence type="ECO:0000313" key="3">
    <source>
        <dbReference type="Proteomes" id="UP000245412"/>
    </source>
</evidence>
<feature type="chain" id="PRO_5044501665" description="Adhesin domain-containing protein" evidence="1">
    <location>
        <begin position="23"/>
        <end position="238"/>
    </location>
</feature>
<accession>A0AB73T8C4</accession>
<organism evidence="2 3">
    <name type="scientific">Murimonas intestini</name>
    <dbReference type="NCBI Taxonomy" id="1337051"/>
    <lineage>
        <taxon>Bacteria</taxon>
        <taxon>Bacillati</taxon>
        <taxon>Bacillota</taxon>
        <taxon>Clostridia</taxon>
        <taxon>Lachnospirales</taxon>
        <taxon>Lachnospiraceae</taxon>
        <taxon>Murimonas</taxon>
    </lineage>
</organism>
<evidence type="ECO:0000256" key="1">
    <source>
        <dbReference type="SAM" id="SignalP"/>
    </source>
</evidence>
<evidence type="ECO:0008006" key="4">
    <source>
        <dbReference type="Google" id="ProtNLM"/>
    </source>
</evidence>
<gene>
    <name evidence="2" type="ORF">C7383_102295</name>
</gene>
<evidence type="ECO:0000313" key="2">
    <source>
        <dbReference type="EMBL" id="PWJ78159.1"/>
    </source>
</evidence>
<sequence length="238" mass="27051">MRKIKGMCFLCISIFIIFVSTAFKNAEKTLNFTSKENKKQIYDDIEAEDICRVNLSGNAKSIIIRQSENKYFEFNNADLNTDHTYEVHCEVSGDTLDINILMDNPEADNNVLGSFVIYIPQKEFEKVETTGDFGHIYFETINSDVLIHANKSVVILDLEADRLDHNITLEDSESNAFRGVSIYLDKLPDNVRLDLNIIQNGTINAPQNILKQNRFESGSGKPVISINNTKDINIYVEE</sequence>